<sequence length="190" mass="20292">QQAKSQGTDMPKANRVARQPRCTVTRLTRACNRAFQAAKGKVASDGGSAVGLGFSGSLCATAMARIICAMAEAAGFGMESIFVDVGCGLGRPLVAVSILAGAWRCVGLDMDVNKLRNADVFIRHCAARVPRRLRPESLSLVLGSVGQVGILPLGPEYFYLFWEGWSVADKMALAALFMRHGSRKVCKILC</sequence>
<feature type="non-terminal residue" evidence="1">
    <location>
        <position position="1"/>
    </location>
</feature>
<organism evidence="2">
    <name type="scientific">Volvox carteri f. nagariensis</name>
    <dbReference type="NCBI Taxonomy" id="3068"/>
    <lineage>
        <taxon>Eukaryota</taxon>
        <taxon>Viridiplantae</taxon>
        <taxon>Chlorophyta</taxon>
        <taxon>core chlorophytes</taxon>
        <taxon>Chlorophyceae</taxon>
        <taxon>CS clade</taxon>
        <taxon>Chlamydomonadales</taxon>
        <taxon>Volvocaceae</taxon>
        <taxon>Volvox</taxon>
    </lineage>
</organism>
<dbReference type="Proteomes" id="UP000001058">
    <property type="component" value="Unassembled WGS sequence"/>
</dbReference>
<dbReference type="Gene3D" id="3.40.50.150">
    <property type="entry name" value="Vaccinia Virus protein VP39"/>
    <property type="match status" value="1"/>
</dbReference>
<name>D8UKR9_VOLCA</name>
<evidence type="ECO:0000313" key="1">
    <source>
        <dbReference type="EMBL" id="EFJ39678.1"/>
    </source>
</evidence>
<dbReference type="KEGG" id="vcn:VOLCADRAFT_100676"/>
<dbReference type="GeneID" id="9626232"/>
<accession>D8UKR9</accession>
<proteinExistence type="predicted"/>
<protein>
    <recommendedName>
        <fullName evidence="3">DOT1 domain-containing protein</fullName>
    </recommendedName>
</protein>
<evidence type="ECO:0008006" key="3">
    <source>
        <dbReference type="Google" id="ProtNLM"/>
    </source>
</evidence>
<dbReference type="InParanoid" id="D8UKR9"/>
<keyword evidence="2" id="KW-1185">Reference proteome</keyword>
<dbReference type="RefSeq" id="XP_002959255.1">
    <property type="nucleotide sequence ID" value="XM_002959209.1"/>
</dbReference>
<gene>
    <name evidence="1" type="ORF">VOLCADRAFT_100676</name>
</gene>
<dbReference type="EMBL" id="GL378457">
    <property type="protein sequence ID" value="EFJ39678.1"/>
    <property type="molecule type" value="Genomic_DNA"/>
</dbReference>
<dbReference type="InterPro" id="IPR029063">
    <property type="entry name" value="SAM-dependent_MTases_sf"/>
</dbReference>
<dbReference type="OrthoDB" id="443402at2759"/>
<evidence type="ECO:0000313" key="2">
    <source>
        <dbReference type="Proteomes" id="UP000001058"/>
    </source>
</evidence>
<dbReference type="AlphaFoldDB" id="D8UKR9"/>
<dbReference type="SUPFAM" id="SSF53335">
    <property type="entry name" value="S-adenosyl-L-methionine-dependent methyltransferases"/>
    <property type="match status" value="1"/>
</dbReference>
<reference evidence="1 2" key="1">
    <citation type="journal article" date="2010" name="Science">
        <title>Genomic analysis of organismal complexity in the multicellular green alga Volvox carteri.</title>
        <authorList>
            <person name="Prochnik S.E."/>
            <person name="Umen J."/>
            <person name="Nedelcu A.M."/>
            <person name="Hallmann A."/>
            <person name="Miller S.M."/>
            <person name="Nishii I."/>
            <person name="Ferris P."/>
            <person name="Kuo A."/>
            <person name="Mitros T."/>
            <person name="Fritz-Laylin L.K."/>
            <person name="Hellsten U."/>
            <person name="Chapman J."/>
            <person name="Simakov O."/>
            <person name="Rensing S.A."/>
            <person name="Terry A."/>
            <person name="Pangilinan J."/>
            <person name="Kapitonov V."/>
            <person name="Jurka J."/>
            <person name="Salamov A."/>
            <person name="Shapiro H."/>
            <person name="Schmutz J."/>
            <person name="Grimwood J."/>
            <person name="Lindquist E."/>
            <person name="Lucas S."/>
            <person name="Grigoriev I.V."/>
            <person name="Schmitt R."/>
            <person name="Kirk D."/>
            <person name="Rokhsar D.S."/>
        </authorList>
    </citation>
    <scope>NUCLEOTIDE SEQUENCE [LARGE SCALE GENOMIC DNA]</scope>
    <source>
        <strain evidence="2">f. Nagariensis / Eve</strain>
    </source>
</reference>